<dbReference type="Proteomes" id="UP000828390">
    <property type="component" value="Unassembled WGS sequence"/>
</dbReference>
<dbReference type="InterPro" id="IPR042808">
    <property type="entry name" value="CLEC7A"/>
</dbReference>
<dbReference type="AlphaFoldDB" id="A0A9D4GEZ9"/>
<dbReference type="GO" id="GO:0071226">
    <property type="term" value="P:cellular response to molecule of fungal origin"/>
    <property type="evidence" value="ECO:0007669"/>
    <property type="project" value="InterPro"/>
</dbReference>
<keyword evidence="5" id="KW-1185">Reference proteome</keyword>
<reference evidence="4" key="1">
    <citation type="journal article" date="2019" name="bioRxiv">
        <title>The Genome of the Zebra Mussel, Dreissena polymorpha: A Resource for Invasive Species Research.</title>
        <authorList>
            <person name="McCartney M.A."/>
            <person name="Auch B."/>
            <person name="Kono T."/>
            <person name="Mallez S."/>
            <person name="Zhang Y."/>
            <person name="Obille A."/>
            <person name="Becker A."/>
            <person name="Abrahante J.E."/>
            <person name="Garbe J."/>
            <person name="Badalamenti J.P."/>
            <person name="Herman A."/>
            <person name="Mangelson H."/>
            <person name="Liachko I."/>
            <person name="Sullivan S."/>
            <person name="Sone E.D."/>
            <person name="Koren S."/>
            <person name="Silverstein K.A.T."/>
            <person name="Beckman K.B."/>
            <person name="Gohl D.M."/>
        </authorList>
    </citation>
    <scope>NUCLEOTIDE SEQUENCE</scope>
    <source>
        <strain evidence="4">Duluth1</strain>
        <tissue evidence="4">Whole animal</tissue>
    </source>
</reference>
<dbReference type="GO" id="GO:0001872">
    <property type="term" value="F:(1-&gt;3)-beta-D-glucan binding"/>
    <property type="evidence" value="ECO:0007669"/>
    <property type="project" value="InterPro"/>
</dbReference>
<dbReference type="InterPro" id="IPR016186">
    <property type="entry name" value="C-type_lectin-like/link_sf"/>
</dbReference>
<gene>
    <name evidence="3" type="ORF">DPMN_144150</name>
    <name evidence="4" type="ORF">DPMN_144198</name>
</gene>
<dbReference type="OrthoDB" id="2142683at2759"/>
<proteinExistence type="predicted"/>
<organism evidence="4 5">
    <name type="scientific">Dreissena polymorpha</name>
    <name type="common">Zebra mussel</name>
    <name type="synonym">Mytilus polymorpha</name>
    <dbReference type="NCBI Taxonomy" id="45954"/>
    <lineage>
        <taxon>Eukaryota</taxon>
        <taxon>Metazoa</taxon>
        <taxon>Spiralia</taxon>
        <taxon>Lophotrochozoa</taxon>
        <taxon>Mollusca</taxon>
        <taxon>Bivalvia</taxon>
        <taxon>Autobranchia</taxon>
        <taxon>Heteroconchia</taxon>
        <taxon>Euheterodonta</taxon>
        <taxon>Imparidentia</taxon>
        <taxon>Neoheterodontei</taxon>
        <taxon>Myida</taxon>
        <taxon>Dreissenoidea</taxon>
        <taxon>Dreissenidae</taxon>
        <taxon>Dreissena</taxon>
    </lineage>
</organism>
<dbReference type="Gene3D" id="3.10.100.10">
    <property type="entry name" value="Mannose-Binding Protein A, subunit A"/>
    <property type="match status" value="1"/>
</dbReference>
<feature type="chain" id="PRO_5040097853" description="C-type lectin domain-containing protein" evidence="1">
    <location>
        <begin position="21"/>
        <end position="132"/>
    </location>
</feature>
<dbReference type="PANTHER" id="PTHR47218">
    <property type="entry name" value="C-TYPE LECTIN DOMAIN FAMILY 7 MEMBER A"/>
    <property type="match status" value="1"/>
</dbReference>
<dbReference type="PROSITE" id="PS50041">
    <property type="entry name" value="C_TYPE_LECTIN_2"/>
    <property type="match status" value="1"/>
</dbReference>
<sequence length="132" mass="15610">MSRLQILFVGVAYLFNCTLGLKCPHGFEEYHQSCYMVDEDREDFSNAFQKCQAMNSELLKVNSNQELNYIKRLVGRSPQRVDGYWIGRFYDWTRGKWFESDPAHWLILNSDLNLSYEQQYKPLGYICETVAK</sequence>
<protein>
    <recommendedName>
        <fullName evidence="2">C-type lectin domain-containing protein</fullName>
    </recommendedName>
</protein>
<dbReference type="PANTHER" id="PTHR47218:SF2">
    <property type="entry name" value="C-TYPE LECTIN DOMAIN-CONTAINING PROTEIN"/>
    <property type="match status" value="1"/>
</dbReference>
<accession>A0A9D4GEZ9</accession>
<comment type="caution">
    <text evidence="4">The sequence shown here is derived from an EMBL/GenBank/DDBJ whole genome shotgun (WGS) entry which is preliminary data.</text>
</comment>
<feature type="signal peptide" evidence="1">
    <location>
        <begin position="1"/>
        <end position="20"/>
    </location>
</feature>
<dbReference type="Pfam" id="PF00059">
    <property type="entry name" value="Lectin_C"/>
    <property type="match status" value="1"/>
</dbReference>
<dbReference type="SUPFAM" id="SSF56436">
    <property type="entry name" value="C-type lectin-like"/>
    <property type="match status" value="1"/>
</dbReference>
<feature type="domain" description="C-type lectin" evidence="2">
    <location>
        <begin position="30"/>
        <end position="105"/>
    </location>
</feature>
<evidence type="ECO:0000256" key="1">
    <source>
        <dbReference type="SAM" id="SignalP"/>
    </source>
</evidence>
<name>A0A9D4GEZ9_DREPO</name>
<dbReference type="InterPro" id="IPR001304">
    <property type="entry name" value="C-type_lectin-like"/>
</dbReference>
<reference evidence="4" key="2">
    <citation type="submission" date="2020-11" db="EMBL/GenBank/DDBJ databases">
        <authorList>
            <person name="McCartney M.A."/>
            <person name="Auch B."/>
            <person name="Kono T."/>
            <person name="Mallez S."/>
            <person name="Becker A."/>
            <person name="Gohl D.M."/>
            <person name="Silverstein K.A.T."/>
            <person name="Koren S."/>
            <person name="Bechman K.B."/>
            <person name="Herman A."/>
            <person name="Abrahante J.E."/>
            <person name="Garbe J."/>
        </authorList>
    </citation>
    <scope>NUCLEOTIDE SEQUENCE</scope>
    <source>
        <strain evidence="4">Duluth1</strain>
        <tissue evidence="4">Whole animal</tissue>
    </source>
</reference>
<dbReference type="InterPro" id="IPR016187">
    <property type="entry name" value="CTDL_fold"/>
</dbReference>
<dbReference type="EMBL" id="JAIWYP010000006">
    <property type="protein sequence ID" value="KAH3815667.1"/>
    <property type="molecule type" value="Genomic_DNA"/>
</dbReference>
<dbReference type="EMBL" id="JAIWYP010000006">
    <property type="protein sequence ID" value="KAH3815622.1"/>
    <property type="molecule type" value="Genomic_DNA"/>
</dbReference>
<evidence type="ECO:0000313" key="5">
    <source>
        <dbReference type="Proteomes" id="UP000828390"/>
    </source>
</evidence>
<keyword evidence="1" id="KW-0732">Signal</keyword>
<dbReference type="SMART" id="SM00034">
    <property type="entry name" value="CLECT"/>
    <property type="match status" value="1"/>
</dbReference>
<evidence type="ECO:0000313" key="4">
    <source>
        <dbReference type="EMBL" id="KAH3815667.1"/>
    </source>
</evidence>
<evidence type="ECO:0000313" key="3">
    <source>
        <dbReference type="EMBL" id="KAH3815622.1"/>
    </source>
</evidence>
<evidence type="ECO:0000259" key="2">
    <source>
        <dbReference type="PROSITE" id="PS50041"/>
    </source>
</evidence>